<keyword evidence="3 6" id="KW-0805">Transcription regulation</keyword>
<evidence type="ECO:0000313" key="9">
    <source>
        <dbReference type="EMBL" id="KAG6507209.1"/>
    </source>
</evidence>
<dbReference type="AlphaFoldDB" id="A0A8J5GGH1"/>
<keyword evidence="2 6" id="KW-0678">Repressor</keyword>
<evidence type="ECO:0000313" key="10">
    <source>
        <dbReference type="Proteomes" id="UP000734854"/>
    </source>
</evidence>
<dbReference type="Pfam" id="PF04844">
    <property type="entry name" value="Ovate"/>
    <property type="match status" value="1"/>
</dbReference>
<comment type="function">
    <text evidence="6">Transcriptional repressor that regulates multiple aspects of plant growth and development.</text>
</comment>
<dbReference type="InterPro" id="IPR038933">
    <property type="entry name" value="Ovate"/>
</dbReference>
<dbReference type="PANTHER" id="PTHR33057:SF26">
    <property type="entry name" value="TRANSCRIPTION REPRESSOR OFP13"/>
    <property type="match status" value="1"/>
</dbReference>
<comment type="subcellular location">
    <subcellularLocation>
        <location evidence="1 6">Nucleus</location>
    </subcellularLocation>
</comment>
<keyword evidence="4 6" id="KW-0804">Transcription</keyword>
<evidence type="ECO:0000259" key="8">
    <source>
        <dbReference type="PROSITE" id="PS51754"/>
    </source>
</evidence>
<evidence type="ECO:0000256" key="7">
    <source>
        <dbReference type="SAM" id="MobiDB-lite"/>
    </source>
</evidence>
<feature type="domain" description="OVATE" evidence="8">
    <location>
        <begin position="111"/>
        <end position="170"/>
    </location>
</feature>
<dbReference type="GO" id="GO:0005634">
    <property type="term" value="C:nucleus"/>
    <property type="evidence" value="ECO:0007669"/>
    <property type="project" value="UniProtKB-SubCell"/>
</dbReference>
<dbReference type="PANTHER" id="PTHR33057">
    <property type="entry name" value="TRANSCRIPTION REPRESSOR OFP7-RELATED"/>
    <property type="match status" value="1"/>
</dbReference>
<organism evidence="9 10">
    <name type="scientific">Zingiber officinale</name>
    <name type="common">Ginger</name>
    <name type="synonym">Amomum zingiber</name>
    <dbReference type="NCBI Taxonomy" id="94328"/>
    <lineage>
        <taxon>Eukaryota</taxon>
        <taxon>Viridiplantae</taxon>
        <taxon>Streptophyta</taxon>
        <taxon>Embryophyta</taxon>
        <taxon>Tracheophyta</taxon>
        <taxon>Spermatophyta</taxon>
        <taxon>Magnoliopsida</taxon>
        <taxon>Liliopsida</taxon>
        <taxon>Zingiberales</taxon>
        <taxon>Zingiberaceae</taxon>
        <taxon>Zingiber</taxon>
    </lineage>
</organism>
<gene>
    <name evidence="9" type="ORF">ZIOFF_032550</name>
</gene>
<evidence type="ECO:0000256" key="1">
    <source>
        <dbReference type="ARBA" id="ARBA00004123"/>
    </source>
</evidence>
<reference evidence="9 10" key="1">
    <citation type="submission" date="2020-08" db="EMBL/GenBank/DDBJ databases">
        <title>Plant Genome Project.</title>
        <authorList>
            <person name="Zhang R.-G."/>
        </authorList>
    </citation>
    <scope>NUCLEOTIDE SEQUENCE [LARGE SCALE GENOMIC DNA]</scope>
    <source>
        <tissue evidence="9">Rhizome</tissue>
    </source>
</reference>
<evidence type="ECO:0000256" key="6">
    <source>
        <dbReference type="RuleBase" id="RU367028"/>
    </source>
</evidence>
<evidence type="ECO:0000256" key="5">
    <source>
        <dbReference type="ARBA" id="ARBA00023242"/>
    </source>
</evidence>
<dbReference type="EMBL" id="JACMSC010000009">
    <property type="protein sequence ID" value="KAG6507209.1"/>
    <property type="molecule type" value="Genomic_DNA"/>
</dbReference>
<dbReference type="Proteomes" id="UP000734854">
    <property type="component" value="Unassembled WGS sequence"/>
</dbReference>
<dbReference type="PROSITE" id="PS51754">
    <property type="entry name" value="OVATE"/>
    <property type="match status" value="1"/>
</dbReference>
<sequence length="196" mass="22159">MLAILELDREWKLMGRKLGFTSFFSRTRHATSPYSSTARPWPSCAQPKPKTLSFMLENDFDEPFFDLVELSSSSSCLSEAVARGVRSERLFFEPWTAATMLPAAFEGDVAVEVDSDDPYRDFKQSMEEMLMAHGVRDWAWLEEMLRWYLAANEKSTHGIVVAAFVEILLDLIALPSSSPSSSRSFALDIEEEGRAN</sequence>
<feature type="region of interest" description="Disordered" evidence="7">
    <location>
        <begin position="177"/>
        <end position="196"/>
    </location>
</feature>
<dbReference type="InterPro" id="IPR006458">
    <property type="entry name" value="Ovate_C"/>
</dbReference>
<dbReference type="GO" id="GO:0045892">
    <property type="term" value="P:negative regulation of DNA-templated transcription"/>
    <property type="evidence" value="ECO:0007669"/>
    <property type="project" value="UniProtKB-UniRule"/>
</dbReference>
<keyword evidence="10" id="KW-1185">Reference proteome</keyword>
<protein>
    <recommendedName>
        <fullName evidence="6">Transcription repressor</fullName>
    </recommendedName>
    <alternativeName>
        <fullName evidence="6">Ovate family protein</fullName>
    </alternativeName>
</protein>
<evidence type="ECO:0000256" key="2">
    <source>
        <dbReference type="ARBA" id="ARBA00022491"/>
    </source>
</evidence>
<dbReference type="NCBIfam" id="TIGR01568">
    <property type="entry name" value="A_thal_3678"/>
    <property type="match status" value="1"/>
</dbReference>
<accession>A0A8J5GGH1</accession>
<evidence type="ECO:0000256" key="4">
    <source>
        <dbReference type="ARBA" id="ARBA00023163"/>
    </source>
</evidence>
<name>A0A8J5GGH1_ZINOF</name>
<proteinExistence type="predicted"/>
<evidence type="ECO:0000256" key="3">
    <source>
        <dbReference type="ARBA" id="ARBA00023015"/>
    </source>
</evidence>
<keyword evidence="5 6" id="KW-0539">Nucleus</keyword>
<comment type="caution">
    <text evidence="9">The sequence shown here is derived from an EMBL/GenBank/DDBJ whole genome shotgun (WGS) entry which is preliminary data.</text>
</comment>